<dbReference type="Proteomes" id="UP000000637">
    <property type="component" value="Plasmid pTC1"/>
</dbReference>
<proteinExistence type="predicted"/>
<dbReference type="HOGENOM" id="CLU_2380008_0_0_11"/>
<protein>
    <submittedName>
        <fullName evidence="1">Uncharacterized protein</fullName>
    </submittedName>
</protein>
<keyword evidence="2" id="KW-1185">Reference proteome</keyword>
<keyword evidence="1" id="KW-0614">Plasmid</keyword>
<dbReference type="KEGG" id="aau:AAur_pTC10050"/>
<dbReference type="OrthoDB" id="9963495at2"/>
<evidence type="ECO:0000313" key="1">
    <source>
        <dbReference type="EMBL" id="ABM10562.1"/>
    </source>
</evidence>
<reference evidence="1 2" key="1">
    <citation type="journal article" date="2006" name="PLoS Genet.">
        <title>Secrets of soil survival revealed by the genome sequence of Arthrobacter aurescens TC1.</title>
        <authorList>
            <person name="Mongodin E.F."/>
            <person name="Shapir N."/>
            <person name="Daugherty S.C."/>
            <person name="DeBoy R.T."/>
            <person name="Emerson J.B."/>
            <person name="Shvartzbeyn A."/>
            <person name="Radune D."/>
            <person name="Vamathevan J."/>
            <person name="Riggs F."/>
            <person name="Grinberg V."/>
            <person name="Khouri H."/>
            <person name="Wackett L.P."/>
            <person name="Nelson K.E."/>
            <person name="Sadowsky M.J."/>
        </authorList>
    </citation>
    <scope>NUCLEOTIDE SEQUENCE [LARGE SCALE GENOMIC DNA]</scope>
    <source>
        <strain evidence="1 2">TC1</strain>
    </source>
</reference>
<dbReference type="RefSeq" id="WP_011776847.1">
    <property type="nucleotide sequence ID" value="NC_008712.1"/>
</dbReference>
<name>A1RCG2_PAEAT</name>
<organism evidence="1 2">
    <name type="scientific">Paenarthrobacter aurescens (strain TC1)</name>
    <dbReference type="NCBI Taxonomy" id="290340"/>
    <lineage>
        <taxon>Bacteria</taxon>
        <taxon>Bacillati</taxon>
        <taxon>Actinomycetota</taxon>
        <taxon>Actinomycetes</taxon>
        <taxon>Micrococcales</taxon>
        <taxon>Micrococcaceae</taxon>
        <taxon>Paenarthrobacter</taxon>
    </lineage>
</organism>
<accession>A1RCG2</accession>
<gene>
    <name evidence="1" type="ordered locus">AAur_pTC10050</name>
</gene>
<sequence length="94" mass="10493">MNPWAHHDRFSAINDAAMRQVGAEDLIVEIAAALSVAGEYVARLDLRPTQRIVDFNWAARQAARRLGITVDVTSQLMKADDQLQVWVRPGRPPS</sequence>
<dbReference type="EMBL" id="CP000475">
    <property type="protein sequence ID" value="ABM10562.1"/>
    <property type="molecule type" value="Genomic_DNA"/>
</dbReference>
<evidence type="ECO:0000313" key="2">
    <source>
        <dbReference type="Proteomes" id="UP000000637"/>
    </source>
</evidence>
<dbReference type="AlphaFoldDB" id="A1RCG2"/>
<geneLocation type="plasmid" evidence="1 2">
    <name>pTC1</name>
</geneLocation>